<organism evidence="2 3">
    <name type="scientific">Ascaris lumbricoides</name>
    <name type="common">Giant roundworm</name>
    <dbReference type="NCBI Taxonomy" id="6252"/>
    <lineage>
        <taxon>Eukaryota</taxon>
        <taxon>Metazoa</taxon>
        <taxon>Ecdysozoa</taxon>
        <taxon>Nematoda</taxon>
        <taxon>Chromadorea</taxon>
        <taxon>Rhabditida</taxon>
        <taxon>Spirurina</taxon>
        <taxon>Ascaridomorpha</taxon>
        <taxon>Ascaridoidea</taxon>
        <taxon>Ascarididae</taxon>
        <taxon>Ascaris</taxon>
    </lineage>
</organism>
<evidence type="ECO:0000313" key="2">
    <source>
        <dbReference type="Proteomes" id="UP000036681"/>
    </source>
</evidence>
<dbReference type="WBParaSite" id="ALUE_0001874901-mRNA-1">
    <property type="protein sequence ID" value="ALUE_0001874901-mRNA-1"/>
    <property type="gene ID" value="ALUE_0001874901"/>
</dbReference>
<evidence type="ECO:0000256" key="1">
    <source>
        <dbReference type="SAM" id="MobiDB-lite"/>
    </source>
</evidence>
<proteinExistence type="predicted"/>
<evidence type="ECO:0000313" key="3">
    <source>
        <dbReference type="WBParaSite" id="ALUE_0001874901-mRNA-1"/>
    </source>
</evidence>
<sequence>MLVYVDRVKPSLNSYAPSPIPTLSINTDWTSLSVICFGVCELTVRRDTALKTRSALINETKNQHPLCPIAQFAELHLLTGINGFYTYNRNMASFPLMSNTAHSRHHRKVVASETPRKRSFIGQMFLSRDKDLEVAPNVNEKNGIMNDEQNRLKFEKKFATASSEPATPTSTHRPNSKLEWSKPNLDIYGPASNRVRSSSLPTVIQGLSGFDHHHVHLERHPHTPQFHATRNFLQNTCTGMFEVMQNLFNKNIS</sequence>
<feature type="compositionally biased region" description="Low complexity" evidence="1">
    <location>
        <begin position="159"/>
        <end position="171"/>
    </location>
</feature>
<feature type="region of interest" description="Disordered" evidence="1">
    <location>
        <begin position="158"/>
        <end position="183"/>
    </location>
</feature>
<dbReference type="AlphaFoldDB" id="A0A0M3IJD4"/>
<keyword evidence="2" id="KW-1185">Reference proteome</keyword>
<accession>A0A0M3IJD4</accession>
<dbReference type="Proteomes" id="UP000036681">
    <property type="component" value="Unplaced"/>
</dbReference>
<reference evidence="3" key="1">
    <citation type="submission" date="2017-02" db="UniProtKB">
        <authorList>
            <consortium name="WormBaseParasite"/>
        </authorList>
    </citation>
    <scope>IDENTIFICATION</scope>
</reference>
<name>A0A0M3IJD4_ASCLU</name>
<protein>
    <submittedName>
        <fullName evidence="3">Uncharacterized protein</fullName>
    </submittedName>
</protein>